<evidence type="ECO:0000313" key="7">
    <source>
        <dbReference type="Proteomes" id="UP000813461"/>
    </source>
</evidence>
<dbReference type="PROSITE" id="PS50865">
    <property type="entry name" value="ZF_MYND_2"/>
    <property type="match status" value="1"/>
</dbReference>
<dbReference type="SUPFAM" id="SSF144232">
    <property type="entry name" value="HIT/MYND zinc finger-like"/>
    <property type="match status" value="1"/>
</dbReference>
<dbReference type="Gene3D" id="6.10.140.2220">
    <property type="match status" value="1"/>
</dbReference>
<organism evidence="6 7">
    <name type="scientific">Paraphoma chrysanthemicola</name>
    <dbReference type="NCBI Taxonomy" id="798071"/>
    <lineage>
        <taxon>Eukaryota</taxon>
        <taxon>Fungi</taxon>
        <taxon>Dikarya</taxon>
        <taxon>Ascomycota</taxon>
        <taxon>Pezizomycotina</taxon>
        <taxon>Dothideomycetes</taxon>
        <taxon>Pleosporomycetidae</taxon>
        <taxon>Pleosporales</taxon>
        <taxon>Pleosporineae</taxon>
        <taxon>Phaeosphaeriaceae</taxon>
        <taxon>Paraphoma</taxon>
    </lineage>
</organism>
<evidence type="ECO:0000256" key="4">
    <source>
        <dbReference type="PROSITE-ProRule" id="PRU00134"/>
    </source>
</evidence>
<protein>
    <recommendedName>
        <fullName evidence="5">MYND-type domain-containing protein</fullName>
    </recommendedName>
</protein>
<keyword evidence="1" id="KW-0479">Metal-binding</keyword>
<gene>
    <name evidence="6" type="ORF">FB567DRAFT_490698</name>
</gene>
<evidence type="ECO:0000256" key="3">
    <source>
        <dbReference type="ARBA" id="ARBA00022833"/>
    </source>
</evidence>
<evidence type="ECO:0000256" key="1">
    <source>
        <dbReference type="ARBA" id="ARBA00022723"/>
    </source>
</evidence>
<dbReference type="Proteomes" id="UP000813461">
    <property type="component" value="Unassembled WGS sequence"/>
</dbReference>
<dbReference type="OrthoDB" id="437457at2759"/>
<proteinExistence type="predicted"/>
<dbReference type="EMBL" id="JAGMVJ010000004">
    <property type="protein sequence ID" value="KAH7091648.1"/>
    <property type="molecule type" value="Genomic_DNA"/>
</dbReference>
<evidence type="ECO:0000259" key="5">
    <source>
        <dbReference type="PROSITE" id="PS50865"/>
    </source>
</evidence>
<reference evidence="6" key="1">
    <citation type="journal article" date="2021" name="Nat. Commun.">
        <title>Genetic determinants of endophytism in the Arabidopsis root mycobiome.</title>
        <authorList>
            <person name="Mesny F."/>
            <person name="Miyauchi S."/>
            <person name="Thiergart T."/>
            <person name="Pickel B."/>
            <person name="Atanasova L."/>
            <person name="Karlsson M."/>
            <person name="Huettel B."/>
            <person name="Barry K.W."/>
            <person name="Haridas S."/>
            <person name="Chen C."/>
            <person name="Bauer D."/>
            <person name="Andreopoulos W."/>
            <person name="Pangilinan J."/>
            <person name="LaButti K."/>
            <person name="Riley R."/>
            <person name="Lipzen A."/>
            <person name="Clum A."/>
            <person name="Drula E."/>
            <person name="Henrissat B."/>
            <person name="Kohler A."/>
            <person name="Grigoriev I.V."/>
            <person name="Martin F.M."/>
            <person name="Hacquard S."/>
        </authorList>
    </citation>
    <scope>NUCLEOTIDE SEQUENCE</scope>
    <source>
        <strain evidence="6">MPI-SDFR-AT-0120</strain>
    </source>
</reference>
<sequence>MATSNGSNLCAMCMKEGGKACSGCHDMRYCSADCQKSDWPVHKLVCKPLKGFSDSDRPQEEGMEYRRALYFPENESRPRFIWIRVFLDTDGFPTYDHRTLPVETQGVQNITTVTCNFMLGRELDRQIGVVGFFIQVNEDENLPIGLPNKSMAIIDPELEHCNNGPIIIQAAQHSSNWRDGACDIGPIEFRHFVDALRYRHFCGRPWRRVGPASEEDHVQGIIMNCEGDKLVSPDFPTDLSTAMLARSMCDQPTDVTIGIADRVGIPLVIKKVPHSLAWRDRETVTGTPNLHNPTAALLFCADLDLTRYTDAPMEEVNRKAAEVSKLGTFIVVRKDGEALHPILFQKLMVYIREKITKLTRDERSSSSRHEIVLASASKEDFESWDERDFAASYTAAM</sequence>
<name>A0A8K0RF12_9PLEO</name>
<dbReference type="AlphaFoldDB" id="A0A8K0RF12"/>
<dbReference type="InterPro" id="IPR002893">
    <property type="entry name" value="Znf_MYND"/>
</dbReference>
<comment type="caution">
    <text evidence="6">The sequence shown here is derived from an EMBL/GenBank/DDBJ whole genome shotgun (WGS) entry which is preliminary data.</text>
</comment>
<feature type="domain" description="MYND-type" evidence="5">
    <location>
        <begin position="10"/>
        <end position="46"/>
    </location>
</feature>
<evidence type="ECO:0000256" key="2">
    <source>
        <dbReference type="ARBA" id="ARBA00022771"/>
    </source>
</evidence>
<evidence type="ECO:0000313" key="6">
    <source>
        <dbReference type="EMBL" id="KAH7091648.1"/>
    </source>
</evidence>
<dbReference type="GO" id="GO:0008270">
    <property type="term" value="F:zinc ion binding"/>
    <property type="evidence" value="ECO:0007669"/>
    <property type="project" value="UniProtKB-KW"/>
</dbReference>
<keyword evidence="2 4" id="KW-0863">Zinc-finger</keyword>
<accession>A0A8K0RF12</accession>
<keyword evidence="7" id="KW-1185">Reference proteome</keyword>
<dbReference type="Pfam" id="PF01753">
    <property type="entry name" value="zf-MYND"/>
    <property type="match status" value="1"/>
</dbReference>
<dbReference type="PROSITE" id="PS01360">
    <property type="entry name" value="ZF_MYND_1"/>
    <property type="match status" value="1"/>
</dbReference>
<keyword evidence="3" id="KW-0862">Zinc</keyword>